<sequence length="256" mass="30680">MTKKWLFEKHAEFVRDLVRDFCLSARMLEEHFQEFDRGEGMAFEALRDLLGEQMNKGLLWRLKDTAHHLFRDHNDQNPVGQFLDWCIGYIFHETMKLKEDAYQQQNYAPWFRAMQESELPETDLIISRELFQLLMQTNESMQREIRRIRFIIRQCRKLFPQYLADQEQNHWLARFLFKRNDLVRQVFEENYRDLIASIYKDAPEMLEVMAARSLREGGWVAQAAEAAEAACRINPASRAARDERETVAAWRARLRE</sequence>
<protein>
    <submittedName>
        <fullName evidence="1">Uncharacterized protein</fullName>
    </submittedName>
</protein>
<gene>
    <name evidence="1" type="ORF">ASZ90_000181</name>
</gene>
<comment type="caution">
    <text evidence="1">The sequence shown here is derived from an EMBL/GenBank/DDBJ whole genome shotgun (WGS) entry which is preliminary data.</text>
</comment>
<dbReference type="AlphaFoldDB" id="A0A0W8G9W7"/>
<dbReference type="EMBL" id="LNQE01000022">
    <property type="protein sequence ID" value="KUG29920.1"/>
    <property type="molecule type" value="Genomic_DNA"/>
</dbReference>
<organism evidence="1">
    <name type="scientific">hydrocarbon metagenome</name>
    <dbReference type="NCBI Taxonomy" id="938273"/>
    <lineage>
        <taxon>unclassified sequences</taxon>
        <taxon>metagenomes</taxon>
        <taxon>ecological metagenomes</taxon>
    </lineage>
</organism>
<accession>A0A0W8G9W7</accession>
<proteinExistence type="predicted"/>
<evidence type="ECO:0000313" key="1">
    <source>
        <dbReference type="EMBL" id="KUG29920.1"/>
    </source>
</evidence>
<name>A0A0W8G9W7_9ZZZZ</name>
<reference evidence="1" key="1">
    <citation type="journal article" date="2015" name="Proc. Natl. Acad. Sci. U.S.A.">
        <title>Networks of energetic and metabolic interactions define dynamics in microbial communities.</title>
        <authorList>
            <person name="Embree M."/>
            <person name="Liu J.K."/>
            <person name="Al-Bassam M.M."/>
            <person name="Zengler K."/>
        </authorList>
    </citation>
    <scope>NUCLEOTIDE SEQUENCE</scope>
</reference>